<protein>
    <recommendedName>
        <fullName evidence="3">Antitoxin</fullName>
    </recommendedName>
</protein>
<reference evidence="1 2" key="1">
    <citation type="journal article" date="2019" name="Int. J. Syst. Evol. Microbiol.">
        <title>The Global Catalogue of Microorganisms (GCM) 10K type strain sequencing project: providing services to taxonomists for standard genome sequencing and annotation.</title>
        <authorList>
            <consortium name="The Broad Institute Genomics Platform"/>
            <consortium name="The Broad Institute Genome Sequencing Center for Infectious Disease"/>
            <person name="Wu L."/>
            <person name="Ma J."/>
        </authorList>
    </citation>
    <scope>NUCLEOTIDE SEQUENCE [LARGE SCALE GENOMIC DNA]</scope>
    <source>
        <strain evidence="1 2">JCM 16365</strain>
    </source>
</reference>
<comment type="caution">
    <text evidence="1">The sequence shown here is derived from an EMBL/GenBank/DDBJ whole genome shotgun (WGS) entry which is preliminary data.</text>
</comment>
<proteinExistence type="predicted"/>
<organism evidence="1 2">
    <name type="scientific">Microbacterium binotii</name>
    <dbReference type="NCBI Taxonomy" id="462710"/>
    <lineage>
        <taxon>Bacteria</taxon>
        <taxon>Bacillati</taxon>
        <taxon>Actinomycetota</taxon>
        <taxon>Actinomycetes</taxon>
        <taxon>Micrococcales</taxon>
        <taxon>Microbacteriaceae</taxon>
        <taxon>Microbacterium</taxon>
    </lineage>
</organism>
<evidence type="ECO:0000313" key="1">
    <source>
        <dbReference type="EMBL" id="GAA2577161.1"/>
    </source>
</evidence>
<dbReference type="Proteomes" id="UP001500274">
    <property type="component" value="Unassembled WGS sequence"/>
</dbReference>
<gene>
    <name evidence="1" type="ORF">GCM10009862_15610</name>
</gene>
<name>A0ABN3PBB6_9MICO</name>
<evidence type="ECO:0000313" key="2">
    <source>
        <dbReference type="Proteomes" id="UP001500274"/>
    </source>
</evidence>
<sequence>MGDVPNKPGTPVRAVRVADDIWLPAKAKAKSEGVFLPEIIRAGLEEYIEDFDYEAWLAEHPEEADDPQT</sequence>
<keyword evidence="2" id="KW-1185">Reference proteome</keyword>
<evidence type="ECO:0008006" key="3">
    <source>
        <dbReference type="Google" id="ProtNLM"/>
    </source>
</evidence>
<accession>A0ABN3PBB6</accession>
<dbReference type="EMBL" id="BAAARI010000011">
    <property type="protein sequence ID" value="GAA2577161.1"/>
    <property type="molecule type" value="Genomic_DNA"/>
</dbReference>